<accession>A0ABV4XFU9</accession>
<comment type="caution">
    <text evidence="1">The sequence shown here is derived from an EMBL/GenBank/DDBJ whole genome shotgun (WGS) entry which is preliminary data.</text>
</comment>
<name>A0ABV4XFU9_9CYAN</name>
<gene>
    <name evidence="1" type="ORF">ACE1CC_32960</name>
</gene>
<proteinExistence type="predicted"/>
<evidence type="ECO:0000313" key="1">
    <source>
        <dbReference type="EMBL" id="MFB2881688.1"/>
    </source>
</evidence>
<dbReference type="RefSeq" id="WP_413274663.1">
    <property type="nucleotide sequence ID" value="NZ_JBHFNQ010000235.1"/>
</dbReference>
<dbReference type="Pfam" id="PF14076">
    <property type="entry name" value="DUF4258"/>
    <property type="match status" value="1"/>
</dbReference>
<keyword evidence="2" id="KW-1185">Reference proteome</keyword>
<sequence>MNYILSNHAQIEIKRRNIPLAFVESVLNNPQQIISEREGRKAYQSQIDFGNGKIFLLRVIVIDDVEPAVVITVYRTSNINKYWQTP</sequence>
<protein>
    <submittedName>
        <fullName evidence="1">DUF4258 domain-containing protein</fullName>
    </submittedName>
</protein>
<organism evidence="1 2">
    <name type="scientific">Floridaenema aerugineum BLCC-F46</name>
    <dbReference type="NCBI Taxonomy" id="3153654"/>
    <lineage>
        <taxon>Bacteria</taxon>
        <taxon>Bacillati</taxon>
        <taxon>Cyanobacteriota</taxon>
        <taxon>Cyanophyceae</taxon>
        <taxon>Oscillatoriophycideae</taxon>
        <taxon>Aerosakkonematales</taxon>
        <taxon>Aerosakkonemataceae</taxon>
        <taxon>Floridanema</taxon>
        <taxon>Floridanema aerugineum</taxon>
    </lineage>
</organism>
<reference evidence="1 2" key="1">
    <citation type="submission" date="2024-09" db="EMBL/GenBank/DDBJ databases">
        <title>Floridaenema gen nov. (Aerosakkonemataceae, Aerosakkonematales ord. nov., Cyanobacteria) from benthic tropical and subtropical fresh waters, with the description of four new species.</title>
        <authorList>
            <person name="Moretto J.A."/>
            <person name="Berthold D.E."/>
            <person name="Lefler F.W."/>
            <person name="Huang I.-S."/>
            <person name="Laughinghouse H. IV."/>
        </authorList>
    </citation>
    <scope>NUCLEOTIDE SEQUENCE [LARGE SCALE GENOMIC DNA]</scope>
    <source>
        <strain evidence="1 2">BLCC-F46</strain>
    </source>
</reference>
<dbReference type="InterPro" id="IPR025354">
    <property type="entry name" value="DUF4258"/>
</dbReference>
<dbReference type="Proteomes" id="UP001576774">
    <property type="component" value="Unassembled WGS sequence"/>
</dbReference>
<evidence type="ECO:0000313" key="2">
    <source>
        <dbReference type="Proteomes" id="UP001576774"/>
    </source>
</evidence>
<dbReference type="EMBL" id="JBHFNQ010000235">
    <property type="protein sequence ID" value="MFB2881688.1"/>
    <property type="molecule type" value="Genomic_DNA"/>
</dbReference>